<dbReference type="Pfam" id="PF19319">
    <property type="entry name" value="DUF5919"/>
    <property type="match status" value="1"/>
</dbReference>
<dbReference type="InterPro" id="IPR045697">
    <property type="entry name" value="DUF5919"/>
</dbReference>
<dbReference type="SUPFAM" id="SSF47413">
    <property type="entry name" value="lambda repressor-like DNA-binding domains"/>
    <property type="match status" value="1"/>
</dbReference>
<evidence type="ECO:0000313" key="3">
    <source>
        <dbReference type="Proteomes" id="UP000182486"/>
    </source>
</evidence>
<dbReference type="SUPFAM" id="SSF56024">
    <property type="entry name" value="Phospholipase D/nuclease"/>
    <property type="match status" value="1"/>
</dbReference>
<dbReference type="Gene3D" id="1.10.260.40">
    <property type="entry name" value="lambda repressor-like DNA-binding domains"/>
    <property type="match status" value="1"/>
</dbReference>
<comment type="caution">
    <text evidence="2">The sequence shown here is derived from an EMBL/GenBank/DDBJ whole genome shotgun (WGS) entry which is preliminary data.</text>
</comment>
<gene>
    <name evidence="2" type="ORF">BG844_30220</name>
</gene>
<evidence type="ECO:0000259" key="1">
    <source>
        <dbReference type="PROSITE" id="PS50943"/>
    </source>
</evidence>
<proteinExistence type="predicted"/>
<reference evidence="2 3" key="1">
    <citation type="submission" date="2016-09" db="EMBL/GenBank/DDBJ databases">
        <title>Couchioplanes caeruleus draft genome sequence.</title>
        <authorList>
            <person name="Sheehan J."/>
            <person name="Caffrey P."/>
        </authorList>
    </citation>
    <scope>NUCLEOTIDE SEQUENCE [LARGE SCALE GENOMIC DNA]</scope>
    <source>
        <strain evidence="2 3">DSM 43634</strain>
    </source>
</reference>
<dbReference type="EMBL" id="MEIA01000460">
    <property type="protein sequence ID" value="OJF10741.1"/>
    <property type="molecule type" value="Genomic_DNA"/>
</dbReference>
<dbReference type="GO" id="GO:0003677">
    <property type="term" value="F:DNA binding"/>
    <property type="evidence" value="ECO:0007669"/>
    <property type="project" value="InterPro"/>
</dbReference>
<feature type="domain" description="HTH cro/C1-type" evidence="1">
    <location>
        <begin position="6"/>
        <end position="59"/>
    </location>
</feature>
<organism evidence="2 3">
    <name type="scientific">Couchioplanes caeruleus subsp. caeruleus</name>
    <dbReference type="NCBI Taxonomy" id="56427"/>
    <lineage>
        <taxon>Bacteria</taxon>
        <taxon>Bacillati</taxon>
        <taxon>Actinomycetota</taxon>
        <taxon>Actinomycetes</taxon>
        <taxon>Micromonosporales</taxon>
        <taxon>Micromonosporaceae</taxon>
        <taxon>Couchioplanes</taxon>
    </lineage>
</organism>
<dbReference type="AlphaFoldDB" id="A0A1K0FD28"/>
<protein>
    <submittedName>
        <fullName evidence="2">XRE family transcriptional regulator</fullName>
    </submittedName>
</protein>
<keyword evidence="3" id="KW-1185">Reference proteome</keyword>
<dbReference type="PROSITE" id="PS50943">
    <property type="entry name" value="HTH_CROC1"/>
    <property type="match status" value="1"/>
</dbReference>
<sequence>MPNDRLRTAMLERGITPAGLAEVLKVDPKSVERWISGRTPYRRHRYAVSAHLGVDEVYLWPDALSSDQVASASESEIINIYPHRWTVPSDLWRNMFDSAEEEIGVLVYSGLFLSEDAGIQRIFRQKADAGVRVRILLGDPDSEAVAQRGADEGVDDVQAAKIRNALVMYRPLREVDGIEFRLHRTVLYNSIYRADDQLLVNTHIYSFTAAQAPVLHLRRVAGGGMVSTYLDSFERVWDDATPVE</sequence>
<dbReference type="SMART" id="SM00530">
    <property type="entry name" value="HTH_XRE"/>
    <property type="match status" value="1"/>
</dbReference>
<dbReference type="RefSeq" id="WP_071808729.1">
    <property type="nucleotide sequence ID" value="NZ_MEIA01000460.1"/>
</dbReference>
<name>A0A1K0FD28_9ACTN</name>
<dbReference type="Proteomes" id="UP000182486">
    <property type="component" value="Unassembled WGS sequence"/>
</dbReference>
<accession>A0A1K0FD28</accession>
<dbReference type="CDD" id="cd00093">
    <property type="entry name" value="HTH_XRE"/>
    <property type="match status" value="1"/>
</dbReference>
<evidence type="ECO:0000313" key="2">
    <source>
        <dbReference type="EMBL" id="OJF10741.1"/>
    </source>
</evidence>
<dbReference type="InterPro" id="IPR001387">
    <property type="entry name" value="Cro/C1-type_HTH"/>
</dbReference>
<dbReference type="InterPro" id="IPR010982">
    <property type="entry name" value="Lambda_DNA-bd_dom_sf"/>
</dbReference>